<evidence type="ECO:0000256" key="1">
    <source>
        <dbReference type="ARBA" id="ARBA00004196"/>
    </source>
</evidence>
<evidence type="ECO:0000259" key="6">
    <source>
        <dbReference type="SMART" id="SM00062"/>
    </source>
</evidence>
<sequence>MMKKIVSLLLAAGIAFSCAACGLVSHSGSSGTSSAAADDSWNKVQKAGKLVLGLDDAFPPMGYIDTKTGQLIGFDLDLAKEACKRLKIELKTQPIDWNNKTVELNNGNVDCLWNGFSKTAEREEKFNLSAPYMKNQQIILVKTNSAFQGLDSLAGKTIGVQSDSSAESALNSNDQFKKTLKSVVQIDDYSKAVLELQNGTIDAIGIDEVVARYYLTNNPNAYRILQEKDGKDASLATEDYVIGFRKTDNALKAKIEEALKEMAADGTIANISKKWFGKDVTTIGK</sequence>
<comment type="similarity">
    <text evidence="2 4">Belongs to the bacterial solute-binding protein 3 family.</text>
</comment>
<feature type="chain" id="PRO_5045485534" evidence="5">
    <location>
        <begin position="20"/>
        <end position="285"/>
    </location>
</feature>
<protein>
    <submittedName>
        <fullName evidence="7">Amino acid ABC transporter substrate-binding protein</fullName>
    </submittedName>
</protein>
<evidence type="ECO:0000256" key="3">
    <source>
        <dbReference type="ARBA" id="ARBA00022729"/>
    </source>
</evidence>
<keyword evidence="8" id="KW-1185">Reference proteome</keyword>
<organism evidence="7 8">
    <name type="scientific">Caproiciproducens galactitolivorans</name>
    <dbReference type="NCBI Taxonomy" id="642589"/>
    <lineage>
        <taxon>Bacteria</taxon>
        <taxon>Bacillati</taxon>
        <taxon>Bacillota</taxon>
        <taxon>Clostridia</taxon>
        <taxon>Eubacteriales</taxon>
        <taxon>Acutalibacteraceae</taxon>
        <taxon>Caproiciproducens</taxon>
    </lineage>
</organism>
<evidence type="ECO:0000256" key="5">
    <source>
        <dbReference type="SAM" id="SignalP"/>
    </source>
</evidence>
<dbReference type="Gene3D" id="3.40.190.10">
    <property type="entry name" value="Periplasmic binding protein-like II"/>
    <property type="match status" value="2"/>
</dbReference>
<dbReference type="InterPro" id="IPR001638">
    <property type="entry name" value="Solute-binding_3/MltF_N"/>
</dbReference>
<gene>
    <name evidence="7" type="ORF">OUY18_00815</name>
</gene>
<name>A0ABT4BPN0_9FIRM</name>
<evidence type="ECO:0000256" key="2">
    <source>
        <dbReference type="ARBA" id="ARBA00010333"/>
    </source>
</evidence>
<keyword evidence="3 5" id="KW-0732">Signal</keyword>
<dbReference type="EMBL" id="JAPOHA010000001">
    <property type="protein sequence ID" value="MCY1712800.1"/>
    <property type="molecule type" value="Genomic_DNA"/>
</dbReference>
<feature type="domain" description="Solute-binding protein family 3/N-terminal" evidence="6">
    <location>
        <begin position="49"/>
        <end position="279"/>
    </location>
</feature>
<evidence type="ECO:0000313" key="8">
    <source>
        <dbReference type="Proteomes" id="UP001082703"/>
    </source>
</evidence>
<proteinExistence type="inferred from homology"/>
<feature type="signal peptide" evidence="5">
    <location>
        <begin position="1"/>
        <end position="19"/>
    </location>
</feature>
<dbReference type="Pfam" id="PF00497">
    <property type="entry name" value="SBP_bac_3"/>
    <property type="match status" value="1"/>
</dbReference>
<comment type="caution">
    <text evidence="7">The sequence shown here is derived from an EMBL/GenBank/DDBJ whole genome shotgun (WGS) entry which is preliminary data.</text>
</comment>
<accession>A0ABT4BPN0</accession>
<dbReference type="InterPro" id="IPR018313">
    <property type="entry name" value="SBP_3_CS"/>
</dbReference>
<dbReference type="SMART" id="SM00062">
    <property type="entry name" value="PBPb"/>
    <property type="match status" value="1"/>
</dbReference>
<comment type="subcellular location">
    <subcellularLocation>
        <location evidence="1">Cell envelope</location>
    </subcellularLocation>
</comment>
<dbReference type="RefSeq" id="WP_268056809.1">
    <property type="nucleotide sequence ID" value="NZ_JAPOHA010000001.1"/>
</dbReference>
<dbReference type="Proteomes" id="UP001082703">
    <property type="component" value="Unassembled WGS sequence"/>
</dbReference>
<dbReference type="PANTHER" id="PTHR35936">
    <property type="entry name" value="MEMBRANE-BOUND LYTIC MUREIN TRANSGLYCOSYLASE F"/>
    <property type="match status" value="1"/>
</dbReference>
<dbReference type="PROSITE" id="PS51257">
    <property type="entry name" value="PROKAR_LIPOPROTEIN"/>
    <property type="match status" value="1"/>
</dbReference>
<dbReference type="PROSITE" id="PS01039">
    <property type="entry name" value="SBP_BACTERIAL_3"/>
    <property type="match status" value="1"/>
</dbReference>
<dbReference type="PANTHER" id="PTHR35936:SF34">
    <property type="entry name" value="ABC TRANSPORTER EXTRACELLULAR-BINDING PROTEIN YCKB-RELATED"/>
    <property type="match status" value="1"/>
</dbReference>
<evidence type="ECO:0000256" key="4">
    <source>
        <dbReference type="RuleBase" id="RU003744"/>
    </source>
</evidence>
<dbReference type="SUPFAM" id="SSF53850">
    <property type="entry name" value="Periplasmic binding protein-like II"/>
    <property type="match status" value="1"/>
</dbReference>
<evidence type="ECO:0000313" key="7">
    <source>
        <dbReference type="EMBL" id="MCY1712800.1"/>
    </source>
</evidence>
<dbReference type="CDD" id="cd00996">
    <property type="entry name" value="PBP2_AatB_like"/>
    <property type="match status" value="1"/>
</dbReference>
<reference evidence="7 8" key="1">
    <citation type="submission" date="2022-11" db="EMBL/GenBank/DDBJ databases">
        <authorList>
            <person name="Caiyu Z."/>
        </authorList>
    </citation>
    <scope>NUCLEOTIDE SEQUENCE [LARGE SCALE GENOMIC DNA]</scope>
    <source>
        <strain evidence="7 8">YR-4</strain>
    </source>
</reference>